<organism evidence="3 4">
    <name type="scientific">Microbacterium kribbense</name>
    <dbReference type="NCBI Taxonomy" id="433645"/>
    <lineage>
        <taxon>Bacteria</taxon>
        <taxon>Bacillati</taxon>
        <taxon>Actinomycetota</taxon>
        <taxon>Actinomycetes</taxon>
        <taxon>Micrococcales</taxon>
        <taxon>Microbacteriaceae</taxon>
        <taxon>Microbacterium</taxon>
    </lineage>
</organism>
<dbReference type="RefSeq" id="WP_344781536.1">
    <property type="nucleotide sequence ID" value="NZ_BAABAF010000004.1"/>
</dbReference>
<feature type="domain" description="DUF7882" evidence="2">
    <location>
        <begin position="1"/>
        <end position="96"/>
    </location>
</feature>
<accession>A0ABP7GCP2</accession>
<evidence type="ECO:0000256" key="1">
    <source>
        <dbReference type="SAM" id="MobiDB-lite"/>
    </source>
</evidence>
<dbReference type="Pfam" id="PF25355">
    <property type="entry name" value="DUF7882"/>
    <property type="match status" value="1"/>
</dbReference>
<protein>
    <recommendedName>
        <fullName evidence="2">DUF7882 domain-containing protein</fullName>
    </recommendedName>
</protein>
<evidence type="ECO:0000259" key="2">
    <source>
        <dbReference type="Pfam" id="PF25355"/>
    </source>
</evidence>
<name>A0ABP7GCP2_9MICO</name>
<sequence>MGQFIYEESVKTEIEDRALFHLQFVIVDKLRRNEAFPFTWFDDPSYGQGRTTVWLSSQSNIVFKYYGSRQPELNRVWLEALAVEANSLSGLRLSREPTAAEPLAGMAEREEPLPSAAE</sequence>
<evidence type="ECO:0000313" key="4">
    <source>
        <dbReference type="Proteomes" id="UP001500540"/>
    </source>
</evidence>
<dbReference type="EMBL" id="BAABAF010000004">
    <property type="protein sequence ID" value="GAA3760862.1"/>
    <property type="molecule type" value="Genomic_DNA"/>
</dbReference>
<reference evidence="4" key="1">
    <citation type="journal article" date="2019" name="Int. J. Syst. Evol. Microbiol.">
        <title>The Global Catalogue of Microorganisms (GCM) 10K type strain sequencing project: providing services to taxonomists for standard genome sequencing and annotation.</title>
        <authorList>
            <consortium name="The Broad Institute Genomics Platform"/>
            <consortium name="The Broad Institute Genome Sequencing Center for Infectious Disease"/>
            <person name="Wu L."/>
            <person name="Ma J."/>
        </authorList>
    </citation>
    <scope>NUCLEOTIDE SEQUENCE [LARGE SCALE GENOMIC DNA]</scope>
    <source>
        <strain evidence="4">JCM 16950</strain>
    </source>
</reference>
<evidence type="ECO:0000313" key="3">
    <source>
        <dbReference type="EMBL" id="GAA3760862.1"/>
    </source>
</evidence>
<dbReference type="Proteomes" id="UP001500540">
    <property type="component" value="Unassembled WGS sequence"/>
</dbReference>
<dbReference type="InterPro" id="IPR057204">
    <property type="entry name" value="DUF7882"/>
</dbReference>
<feature type="region of interest" description="Disordered" evidence="1">
    <location>
        <begin position="99"/>
        <end position="118"/>
    </location>
</feature>
<gene>
    <name evidence="3" type="ORF">GCM10022240_11790</name>
</gene>
<comment type="caution">
    <text evidence="3">The sequence shown here is derived from an EMBL/GenBank/DDBJ whole genome shotgun (WGS) entry which is preliminary data.</text>
</comment>
<keyword evidence="4" id="KW-1185">Reference proteome</keyword>
<proteinExistence type="predicted"/>